<evidence type="ECO:0000256" key="7">
    <source>
        <dbReference type="ARBA" id="ARBA00023298"/>
    </source>
</evidence>
<dbReference type="GO" id="GO:0035255">
    <property type="term" value="F:ionotropic glutamate receptor binding"/>
    <property type="evidence" value="ECO:0007669"/>
    <property type="project" value="TreeGrafter"/>
</dbReference>
<dbReference type="Pfam" id="PF00595">
    <property type="entry name" value="PDZ"/>
    <property type="match status" value="1"/>
</dbReference>
<evidence type="ECO:0000256" key="2">
    <source>
        <dbReference type="ARBA" id="ARBA00022443"/>
    </source>
</evidence>
<dbReference type="Proteomes" id="UP000728032">
    <property type="component" value="Unassembled WGS sequence"/>
</dbReference>
<dbReference type="Gene3D" id="1.10.150.50">
    <property type="entry name" value="Transcription Factor, Ets-1"/>
    <property type="match status" value="1"/>
</dbReference>
<dbReference type="InterPro" id="IPR036034">
    <property type="entry name" value="PDZ_sf"/>
</dbReference>
<dbReference type="PROSITE" id="PS50088">
    <property type="entry name" value="ANK_REPEAT"/>
    <property type="match status" value="1"/>
</dbReference>
<organism evidence="15">
    <name type="scientific">Oppiella nova</name>
    <dbReference type="NCBI Taxonomy" id="334625"/>
    <lineage>
        <taxon>Eukaryota</taxon>
        <taxon>Metazoa</taxon>
        <taxon>Ecdysozoa</taxon>
        <taxon>Arthropoda</taxon>
        <taxon>Chelicerata</taxon>
        <taxon>Arachnida</taxon>
        <taxon>Acari</taxon>
        <taxon>Acariformes</taxon>
        <taxon>Sarcoptiformes</taxon>
        <taxon>Oribatida</taxon>
        <taxon>Brachypylina</taxon>
        <taxon>Oppioidea</taxon>
        <taxon>Oppiidae</taxon>
        <taxon>Oppiella</taxon>
    </lineage>
</organism>
<feature type="region of interest" description="Disordered" evidence="11">
    <location>
        <begin position="1027"/>
        <end position="1046"/>
    </location>
</feature>
<dbReference type="InterPro" id="IPR051569">
    <property type="entry name" value="SHANK"/>
</dbReference>
<keyword evidence="3" id="KW-0268">Exocytosis</keyword>
<sequence>ACKLGLVAHLEQLLYYGCDMNCRIVGSGNTPLHVSAINDQIDCARVLLLRGCDTKIVNNSHQNAYQFLIHSTQEKKVAVIANNMSLAELISSHKPEMVVPYRDKPKYNPARRPPHSQEEQHHQQSIRSQTSQHIESSKYKSQQNGKNTLQVSGGPGGCQTICPSSPSLSQRSCATSTTTTTTSSGVCCEDGSQSDGVAEEEPHEGVAEDSETDSESDESSVRPVQLLPGMTVVAVIDYNSGDPTHLGLRRNDMILLLQNTSSPPTIANQKLLLGRRCVDGKEGLFPMCCVEKVKTRVEGRRDQKYSATTLPARGRSNQRNFLKADSAGGQSSGASGLGLYHERTVTLQRGSKGFGFVLRGAKATSPLLLEQNPSLIGLQYLDEIESQGVAEAAGLKRGDFLLAVNGNDVRHMSHEMVVQMIRQSGDRVTMTVATPIPQHKNKQFKSILKKDTDKKVAKSQPMDVHNQSMSASVGPIGDDQNADPNLMSSSQPSDGRSLYAKSNVNVMQKFSTLPRNAGNGSNSSSTSSRSTSRGRAPPAPPKRDPNTTLSIGRARARSLLLPNTSGQSGGTGGQNRGENATGNDYDSEGRSTKSSSPTTSIESMIVNNRVAGAPGSAANKVASIRASRQTRRISSYELEEFFSRQTDDDPNHTKTFESMTALKKKKNKGQSLHKNFNSTPDIQKQLAEQLAKSHGMSNSEEELFYTTGVYAQTVALRGGKIISTTSEVSTNFDSNGQSRAPAPTYPPPPPPPGGQLQTSVIKLTLAKHSQSDYANFESVSQSQQLSSFRPVLQPDPSPAEPPVKQVITIIPKAPAPPPGTQPKPTGTLKAVRQPNTSSQTTSVYTRQDTIEQLEEQLSGPNIPDPDYSSDEDQDVQRNRDLSTFKANKQTMSTSDRVPDSVGAASAGHRMTQSFAEKLPKSATNNTNNNNNTSKGQLAFGDELKAQTQKIMSKSMANQSTLESKDKSFERKGYENDDKSNDNSNSDSNNSTNVSKVRKNIREFERRSSICGDTTVPPVVPALQHKKEPTVTSANIHSNTNDSNSNSMRMSKSCFEVDCCDNSSSGVSSDVDGEYGTRTETTKAQQMSQNSQQINRRNSQIGEKIAVLMAATAQTSQAAAMAAAAAAAPPPGAPPMMTTTAGAHTTRRTASYSDDSHKTRPKGVPNTSTSQSMMASAPTTGPQSSNLVPNLQQKSVKFSANYSSNSEPKTNTISDVHHNMSSTNSYPNTQPQQQQQTKTYMTAQSKTGQPIRLQIDSLGLAAVNEVDVLAELVPPPPEFAAPPPGHPLHRGSPAGMVAAAPGDPMRGPIALSQSQQLMVRQQQLQHLRQQQLLQQQQQRRVRQQSPPVTGAPQPPPIPSQPPPSTLPHQQQHQQHQHIHHQMMAANKEQIRIISPTPHQTIPGAGVGAHHSHPQQPPTAAQHYQRLHQQVIDDELDDEYNDDIYPDIDYEFSYDNRNTLIAALEGRSPHTGTTPPTAAEFSDLLARQRAAQVRAHQQHIEQQISASMRLGVNPMQSHGLPAHQQFSTLQRHSSASPHGMASGGAEGIAHSAAAQAQQFATLTRHQASTAAAAQQRHNYCDYTRLTVQNRLMRHLNTSPQTVLSAGGNANPVQPPAYVVRPVIDWTCDDVQEWLKAIGMNEHLAKLEYFNGPKLMRLDNNGLIGQGVRQQQHRIYLLEKLKQQILKNHH</sequence>
<dbReference type="GO" id="GO:0045211">
    <property type="term" value="C:postsynaptic membrane"/>
    <property type="evidence" value="ECO:0007669"/>
    <property type="project" value="TreeGrafter"/>
</dbReference>
<dbReference type="InterPro" id="IPR013761">
    <property type="entry name" value="SAM/pointed_sf"/>
</dbReference>
<feature type="compositionally biased region" description="Polar residues" evidence="11">
    <location>
        <begin position="1216"/>
        <end position="1227"/>
    </location>
</feature>
<evidence type="ECO:0000259" key="14">
    <source>
        <dbReference type="PROSITE" id="PS50106"/>
    </source>
</evidence>
<dbReference type="InterPro" id="IPR036028">
    <property type="entry name" value="SH3-like_dom_sf"/>
</dbReference>
<evidence type="ECO:0000256" key="10">
    <source>
        <dbReference type="PROSITE-ProRule" id="PRU00192"/>
    </source>
</evidence>
<dbReference type="InterPro" id="IPR036770">
    <property type="entry name" value="Ankyrin_rpt-contain_sf"/>
</dbReference>
<feature type="region of interest" description="Disordered" evidence="11">
    <location>
        <begin position="1216"/>
        <end position="1235"/>
    </location>
</feature>
<dbReference type="SUPFAM" id="SSF50156">
    <property type="entry name" value="PDZ domain-like"/>
    <property type="match status" value="1"/>
</dbReference>
<reference evidence="15" key="1">
    <citation type="submission" date="2020-11" db="EMBL/GenBank/DDBJ databases">
        <authorList>
            <person name="Tran Van P."/>
        </authorList>
    </citation>
    <scope>NUCLEOTIDE SEQUENCE</scope>
</reference>
<dbReference type="InterPro" id="IPR001478">
    <property type="entry name" value="PDZ"/>
</dbReference>
<feature type="compositionally biased region" description="Low complexity" evidence="11">
    <location>
        <begin position="1084"/>
        <end position="1093"/>
    </location>
</feature>
<feature type="non-terminal residue" evidence="15">
    <location>
        <position position="1687"/>
    </location>
</feature>
<feature type="region of interest" description="Disordered" evidence="11">
    <location>
        <begin position="1527"/>
        <end position="1547"/>
    </location>
</feature>
<dbReference type="SMART" id="SM00228">
    <property type="entry name" value="PDZ"/>
    <property type="match status" value="1"/>
</dbReference>
<feature type="compositionally biased region" description="Low complexity" evidence="11">
    <location>
        <begin position="175"/>
        <end position="184"/>
    </location>
</feature>
<feature type="region of interest" description="Disordered" evidence="11">
    <location>
        <begin position="1065"/>
        <end position="1093"/>
    </location>
</feature>
<dbReference type="EMBL" id="OC917575">
    <property type="protein sequence ID" value="CAD7647442.1"/>
    <property type="molecule type" value="Genomic_DNA"/>
</dbReference>
<keyword evidence="16" id="KW-1185">Reference proteome</keyword>
<dbReference type="PANTHER" id="PTHR24135:SF28">
    <property type="entry name" value="LD13733P"/>
    <property type="match status" value="1"/>
</dbReference>
<feature type="compositionally biased region" description="Pro residues" evidence="11">
    <location>
        <begin position="743"/>
        <end position="753"/>
    </location>
</feature>
<feature type="compositionally biased region" description="Polar residues" evidence="11">
    <location>
        <begin position="482"/>
        <end position="497"/>
    </location>
</feature>
<evidence type="ECO:0000313" key="16">
    <source>
        <dbReference type="Proteomes" id="UP000728032"/>
    </source>
</evidence>
<dbReference type="InterPro" id="IPR001452">
    <property type="entry name" value="SH3_domain"/>
</dbReference>
<feature type="compositionally biased region" description="Polar residues" evidence="11">
    <location>
        <begin position="729"/>
        <end position="738"/>
    </location>
</feature>
<feature type="compositionally biased region" description="Polar residues" evidence="11">
    <location>
        <begin position="1164"/>
        <end position="1185"/>
    </location>
</feature>
<feature type="compositionally biased region" description="Basic and acidic residues" evidence="11">
    <location>
        <begin position="962"/>
        <end position="980"/>
    </location>
</feature>
<dbReference type="PROSITE" id="PS50106">
    <property type="entry name" value="PDZ"/>
    <property type="match status" value="1"/>
</dbReference>
<evidence type="ECO:0000256" key="6">
    <source>
        <dbReference type="ARBA" id="ARBA00023028"/>
    </source>
</evidence>
<feature type="compositionally biased region" description="Low complexity" evidence="11">
    <location>
        <begin position="981"/>
        <end position="994"/>
    </location>
</feature>
<feature type="region of interest" description="Disordered" evidence="11">
    <location>
        <begin position="729"/>
        <end position="755"/>
    </location>
</feature>
<dbReference type="PROSITE" id="PS50002">
    <property type="entry name" value="SH3"/>
    <property type="match status" value="1"/>
</dbReference>
<feature type="domain" description="SAM" evidence="13">
    <location>
        <begin position="1623"/>
        <end position="1679"/>
    </location>
</feature>
<dbReference type="GO" id="GO:0044231">
    <property type="term" value="C:host cell presynaptic membrane"/>
    <property type="evidence" value="ECO:0007669"/>
    <property type="project" value="UniProtKB-KW"/>
</dbReference>
<evidence type="ECO:0000259" key="12">
    <source>
        <dbReference type="PROSITE" id="PS50002"/>
    </source>
</evidence>
<evidence type="ECO:0000256" key="3">
    <source>
        <dbReference type="ARBA" id="ARBA00022483"/>
    </source>
</evidence>
<feature type="region of interest" description="Disordered" evidence="11">
    <location>
        <begin position="948"/>
        <end position="996"/>
    </location>
</feature>
<feature type="region of interest" description="Disordered" evidence="11">
    <location>
        <begin position="883"/>
        <end position="908"/>
    </location>
</feature>
<dbReference type="GO" id="GO:0006887">
    <property type="term" value="P:exocytosis"/>
    <property type="evidence" value="ECO:0007669"/>
    <property type="project" value="UniProtKB-KW"/>
</dbReference>
<dbReference type="InterPro" id="IPR002110">
    <property type="entry name" value="Ankyrin_rpt"/>
</dbReference>
<gene>
    <name evidence="15" type="ORF">ONB1V03_LOCUS6254</name>
</gene>
<dbReference type="Gene3D" id="2.30.42.10">
    <property type="match status" value="1"/>
</dbReference>
<feature type="compositionally biased region" description="Low complexity" evidence="11">
    <location>
        <begin position="326"/>
        <end position="335"/>
    </location>
</feature>
<dbReference type="PROSITE" id="PS50105">
    <property type="entry name" value="SAM_DOMAIN"/>
    <property type="match status" value="1"/>
</dbReference>
<dbReference type="SUPFAM" id="SSF48403">
    <property type="entry name" value="Ankyrin repeat"/>
    <property type="match status" value="1"/>
</dbReference>
<comment type="subcellular location">
    <subcellularLocation>
        <location evidence="8">Postsynaptic density</location>
    </subcellularLocation>
    <subcellularLocation>
        <location evidence="1">Target cell membrane</location>
    </subcellularLocation>
</comment>
<feature type="domain" description="SH3" evidence="12">
    <location>
        <begin position="227"/>
        <end position="295"/>
    </location>
</feature>
<feature type="compositionally biased region" description="Polar residues" evidence="11">
    <location>
        <begin position="884"/>
        <end position="895"/>
    </location>
</feature>
<dbReference type="GO" id="GO:0030160">
    <property type="term" value="F:synaptic receptor adaptor activity"/>
    <property type="evidence" value="ECO:0007669"/>
    <property type="project" value="TreeGrafter"/>
</dbReference>
<feature type="compositionally biased region" description="Polar residues" evidence="11">
    <location>
        <begin position="1029"/>
        <end position="1046"/>
    </location>
</feature>
<keyword evidence="7" id="KW-0472">Membrane</keyword>
<dbReference type="GO" id="GO:0044218">
    <property type="term" value="C:other organism cell membrane"/>
    <property type="evidence" value="ECO:0007669"/>
    <property type="project" value="UniProtKB-KW"/>
</dbReference>
<feature type="compositionally biased region" description="Basic and acidic residues" evidence="11">
    <location>
        <begin position="97"/>
        <end position="106"/>
    </location>
</feature>
<keyword evidence="7" id="KW-1053">Target membrane</keyword>
<evidence type="ECO:0000256" key="1">
    <source>
        <dbReference type="ARBA" id="ARBA00004175"/>
    </source>
</evidence>
<feature type="region of interest" description="Disordered" evidence="11">
    <location>
        <begin position="1329"/>
        <end position="1381"/>
    </location>
</feature>
<dbReference type="Gene3D" id="2.30.30.40">
    <property type="entry name" value="SH3 Domains"/>
    <property type="match status" value="1"/>
</dbReference>
<dbReference type="OrthoDB" id="445896at2759"/>
<keyword evidence="4" id="KW-1052">Target cell membrane</keyword>
<keyword evidence="9" id="KW-0040">ANK repeat</keyword>
<feature type="region of interest" description="Disordered" evidence="11">
    <location>
        <begin position="511"/>
        <end position="601"/>
    </location>
</feature>
<feature type="region of interest" description="Disordered" evidence="11">
    <location>
        <begin position="810"/>
        <end position="846"/>
    </location>
</feature>
<dbReference type="SMART" id="SM00248">
    <property type="entry name" value="ANK"/>
    <property type="match status" value="1"/>
</dbReference>
<dbReference type="InterPro" id="IPR001660">
    <property type="entry name" value="SAM"/>
</dbReference>
<feature type="region of interest" description="Disordered" evidence="11">
    <location>
        <begin position="450"/>
        <end position="497"/>
    </location>
</feature>
<protein>
    <submittedName>
        <fullName evidence="15">Uncharacterized protein</fullName>
    </submittedName>
</protein>
<feature type="region of interest" description="Disordered" evidence="11">
    <location>
        <begin position="856"/>
        <end position="875"/>
    </location>
</feature>
<evidence type="ECO:0000256" key="5">
    <source>
        <dbReference type="ARBA" id="ARBA00023018"/>
    </source>
</evidence>
<evidence type="ECO:0000256" key="8">
    <source>
        <dbReference type="ARBA" id="ARBA00034105"/>
    </source>
</evidence>
<keyword evidence="6" id="KW-0800">Toxin</keyword>
<evidence type="ECO:0000313" key="15">
    <source>
        <dbReference type="EMBL" id="CAD7647442.1"/>
    </source>
</evidence>
<dbReference type="PROSITE" id="PS50297">
    <property type="entry name" value="ANK_REP_REGION"/>
    <property type="match status" value="1"/>
</dbReference>
<keyword evidence="5" id="KW-0770">Synapse</keyword>
<feature type="compositionally biased region" description="Polar residues" evidence="11">
    <location>
        <begin position="833"/>
        <end position="846"/>
    </location>
</feature>
<feature type="compositionally biased region" description="Pro residues" evidence="11">
    <location>
        <begin position="1351"/>
        <end position="1364"/>
    </location>
</feature>
<feature type="region of interest" description="Disordered" evidence="11">
    <location>
        <begin position="1144"/>
        <end position="1185"/>
    </location>
</feature>
<keyword evidence="6" id="KW-0528">Neurotoxin</keyword>
<keyword evidence="6" id="KW-0638">Presynaptic neurotoxin</keyword>
<dbReference type="GO" id="GO:0014069">
    <property type="term" value="C:postsynaptic density"/>
    <property type="evidence" value="ECO:0007669"/>
    <property type="project" value="UniProtKB-SubCell"/>
</dbReference>
<feature type="compositionally biased region" description="Polar residues" evidence="11">
    <location>
        <begin position="948"/>
        <end position="961"/>
    </location>
</feature>
<feature type="repeat" description="ANK" evidence="9">
    <location>
        <begin position="27"/>
        <end position="59"/>
    </location>
</feature>
<feature type="compositionally biased region" description="Polar residues" evidence="11">
    <location>
        <begin position="592"/>
        <end position="601"/>
    </location>
</feature>
<feature type="compositionally biased region" description="Polar residues" evidence="11">
    <location>
        <begin position="161"/>
        <end position="174"/>
    </location>
</feature>
<dbReference type="EMBL" id="CAJPVJ010002750">
    <property type="protein sequence ID" value="CAG2166739.1"/>
    <property type="molecule type" value="Genomic_DNA"/>
</dbReference>
<feature type="region of interest" description="Disordered" evidence="11">
    <location>
        <begin position="316"/>
        <end position="335"/>
    </location>
</feature>
<proteinExistence type="predicted"/>
<keyword evidence="2 10" id="KW-0728">SH3 domain</keyword>
<feature type="region of interest" description="Disordered" evidence="11">
    <location>
        <begin position="97"/>
        <end position="223"/>
    </location>
</feature>
<accession>A0A7R9LT93</accession>
<dbReference type="PANTHER" id="PTHR24135">
    <property type="entry name" value="SH3 AND MULTIPLE ANKYRIN REPEAT DOMAINS PROTEIN"/>
    <property type="match status" value="1"/>
</dbReference>
<feature type="compositionally biased region" description="Low complexity" evidence="11">
    <location>
        <begin position="514"/>
        <end position="536"/>
    </location>
</feature>
<dbReference type="Gene3D" id="1.25.40.20">
    <property type="entry name" value="Ankyrin repeat-containing domain"/>
    <property type="match status" value="1"/>
</dbReference>
<dbReference type="SUPFAM" id="SSF50044">
    <property type="entry name" value="SH3-domain"/>
    <property type="match status" value="1"/>
</dbReference>
<dbReference type="GO" id="GO:0043197">
    <property type="term" value="C:dendritic spine"/>
    <property type="evidence" value="ECO:0007669"/>
    <property type="project" value="TreeGrafter"/>
</dbReference>
<dbReference type="SMART" id="SM00326">
    <property type="entry name" value="SH3"/>
    <property type="match status" value="1"/>
</dbReference>
<feature type="compositionally biased region" description="Pro residues" evidence="11">
    <location>
        <begin position="1276"/>
        <end position="1285"/>
    </location>
</feature>
<evidence type="ECO:0000256" key="9">
    <source>
        <dbReference type="PROSITE-ProRule" id="PRU00023"/>
    </source>
</evidence>
<feature type="domain" description="PDZ" evidence="14">
    <location>
        <begin position="344"/>
        <end position="436"/>
    </location>
</feature>
<feature type="compositionally biased region" description="Acidic residues" evidence="11">
    <location>
        <begin position="197"/>
        <end position="218"/>
    </location>
</feature>
<name>A0A7R9LT93_9ACAR</name>
<dbReference type="SUPFAM" id="SSF47769">
    <property type="entry name" value="SAM/Pointed domain"/>
    <property type="match status" value="1"/>
</dbReference>
<dbReference type="Pfam" id="PF00023">
    <property type="entry name" value="Ank"/>
    <property type="match status" value="1"/>
</dbReference>
<feature type="compositionally biased region" description="Polar residues" evidence="11">
    <location>
        <begin position="126"/>
        <end position="151"/>
    </location>
</feature>
<evidence type="ECO:0000256" key="4">
    <source>
        <dbReference type="ARBA" id="ARBA00022537"/>
    </source>
</evidence>
<evidence type="ECO:0000256" key="11">
    <source>
        <dbReference type="SAM" id="MobiDB-lite"/>
    </source>
</evidence>
<evidence type="ECO:0000259" key="13">
    <source>
        <dbReference type="PROSITE" id="PS50105"/>
    </source>
</evidence>
<feature type="region of interest" description="Disordered" evidence="11">
    <location>
        <begin position="1276"/>
        <end position="1308"/>
    </location>
</feature>